<dbReference type="CDD" id="cd00077">
    <property type="entry name" value="HDc"/>
    <property type="match status" value="1"/>
</dbReference>
<dbReference type="RefSeq" id="WP_192540870.1">
    <property type="nucleotide sequence ID" value="NZ_JBQDLW010000100.1"/>
</dbReference>
<keyword evidence="4" id="KW-1185">Reference proteome</keyword>
<evidence type="ECO:0000313" key="4">
    <source>
        <dbReference type="Proteomes" id="UP000707245"/>
    </source>
</evidence>
<dbReference type="InterPro" id="IPR006674">
    <property type="entry name" value="HD_domain"/>
</dbReference>
<gene>
    <name evidence="3" type="ORF">EI167_04495</name>
</gene>
<reference evidence="3 4" key="1">
    <citation type="submission" date="2020-07" db="EMBL/GenBank/DDBJ databases">
        <title>Halophilic bacteria isolated from french cheeses.</title>
        <authorList>
            <person name="Kothe C.I."/>
            <person name="Farah-Kraiem B."/>
            <person name="Renault P."/>
            <person name="Dridi B."/>
        </authorList>
    </citation>
    <scope>NUCLEOTIDE SEQUENCE [LARGE SCALE GENOMIC DNA]</scope>
    <source>
        <strain evidence="3 4">FME14</strain>
    </source>
</reference>
<dbReference type="PANTHER" id="PTHR47545">
    <property type="entry name" value="MULTIFUNCTIONAL CCA PROTEIN"/>
    <property type="match status" value="1"/>
</dbReference>
<dbReference type="Gene3D" id="1.10.3210.10">
    <property type="entry name" value="Hypothetical protein af1432"/>
    <property type="match status" value="1"/>
</dbReference>
<dbReference type="InterPro" id="IPR003607">
    <property type="entry name" value="HD/PDEase_dom"/>
</dbReference>
<dbReference type="Pfam" id="PF01966">
    <property type="entry name" value="HD"/>
    <property type="match status" value="1"/>
</dbReference>
<accession>A0ABR9FIR7</accession>
<proteinExistence type="predicted"/>
<organism evidence="3 4">
    <name type="scientific">Pseudoalteromonas prydzensis</name>
    <dbReference type="NCBI Taxonomy" id="182141"/>
    <lineage>
        <taxon>Bacteria</taxon>
        <taxon>Pseudomonadati</taxon>
        <taxon>Pseudomonadota</taxon>
        <taxon>Gammaproteobacteria</taxon>
        <taxon>Alteromonadales</taxon>
        <taxon>Pseudoalteromonadaceae</taxon>
        <taxon>Pseudoalteromonas</taxon>
    </lineage>
</organism>
<dbReference type="Gene3D" id="3.40.50.300">
    <property type="entry name" value="P-loop containing nucleotide triphosphate hydrolases"/>
    <property type="match status" value="1"/>
</dbReference>
<dbReference type="Pfam" id="PF13671">
    <property type="entry name" value="AAA_33"/>
    <property type="match status" value="1"/>
</dbReference>
<keyword evidence="1" id="KW-0547">Nucleotide-binding</keyword>
<protein>
    <submittedName>
        <fullName evidence="3">AAA family ATPase</fullName>
    </submittedName>
</protein>
<evidence type="ECO:0000259" key="2">
    <source>
        <dbReference type="Pfam" id="PF01966"/>
    </source>
</evidence>
<dbReference type="EMBL" id="RRZA01000009">
    <property type="protein sequence ID" value="MBE0456719.1"/>
    <property type="molecule type" value="Genomic_DNA"/>
</dbReference>
<dbReference type="InterPro" id="IPR050124">
    <property type="entry name" value="tRNA_CCA-adding_enzyme"/>
</dbReference>
<dbReference type="InterPro" id="IPR027417">
    <property type="entry name" value="P-loop_NTPase"/>
</dbReference>
<comment type="caution">
    <text evidence="3">The sequence shown here is derived from an EMBL/GenBank/DDBJ whole genome shotgun (WGS) entry which is preliminary data.</text>
</comment>
<sequence length="420" mass="47499">MKKLAAWLDSLALNHSPNFAECIEYLGDAFPLLHQFADTEQDSIWHAEGDVAIHTDMVLSQLYEILVNDDGHIKGTKRQVLILSALLHDIAKPITTKRKQIEGVECVVAPKHEEVGANYLAIKLLELPLEYKAINTIIGLVGFHQMPKRLVIKNQSYSDYLHLSLNANLELLYWLELADMKGRTCTDLAQQIDLLEQFKMFAQEYELWGESEATHSILKPIQVKSSRAEQAYLNGYAIRQLANGQISMVEEALAKNYQGALGYSHLYVMCGISGSGKSTWIAQNLTGFEVISLDDIREELNGKRNCQKNRGQMLQLAKSRLKTALANKQNIVWDATNFRKDFRQIICDLGLNYGALITIVALQVKESTLRSQNKSRKHNVGDEVITSQLNKFEWPSVTEGHRMLIIDEKGNELLRLGTFE</sequence>
<feature type="domain" description="HD" evidence="2">
    <location>
        <begin position="52"/>
        <end position="145"/>
    </location>
</feature>
<evidence type="ECO:0000256" key="1">
    <source>
        <dbReference type="ARBA" id="ARBA00022741"/>
    </source>
</evidence>
<evidence type="ECO:0000313" key="3">
    <source>
        <dbReference type="EMBL" id="MBE0456719.1"/>
    </source>
</evidence>
<dbReference type="SUPFAM" id="SSF109604">
    <property type="entry name" value="HD-domain/PDEase-like"/>
    <property type="match status" value="1"/>
</dbReference>
<dbReference type="PANTHER" id="PTHR47545:SF1">
    <property type="entry name" value="MULTIFUNCTIONAL CCA PROTEIN"/>
    <property type="match status" value="1"/>
</dbReference>
<dbReference type="SUPFAM" id="SSF52540">
    <property type="entry name" value="P-loop containing nucleoside triphosphate hydrolases"/>
    <property type="match status" value="1"/>
</dbReference>
<name>A0ABR9FIR7_9GAMM</name>
<dbReference type="Proteomes" id="UP000707245">
    <property type="component" value="Unassembled WGS sequence"/>
</dbReference>